<proteinExistence type="predicted"/>
<organism evidence="1 2">
    <name type="scientific">Acrobeloides nanus</name>
    <dbReference type="NCBI Taxonomy" id="290746"/>
    <lineage>
        <taxon>Eukaryota</taxon>
        <taxon>Metazoa</taxon>
        <taxon>Ecdysozoa</taxon>
        <taxon>Nematoda</taxon>
        <taxon>Chromadorea</taxon>
        <taxon>Rhabditida</taxon>
        <taxon>Tylenchina</taxon>
        <taxon>Cephalobomorpha</taxon>
        <taxon>Cephaloboidea</taxon>
        <taxon>Cephalobidae</taxon>
        <taxon>Acrobeloides</taxon>
    </lineage>
</organism>
<accession>A0A914CEV9</accession>
<evidence type="ECO:0000313" key="1">
    <source>
        <dbReference type="Proteomes" id="UP000887540"/>
    </source>
</evidence>
<evidence type="ECO:0000313" key="2">
    <source>
        <dbReference type="WBParaSite" id="ACRNAN_Path_92.g341.t1"/>
    </source>
</evidence>
<reference evidence="2" key="1">
    <citation type="submission" date="2022-11" db="UniProtKB">
        <authorList>
            <consortium name="WormBaseParasite"/>
        </authorList>
    </citation>
    <scope>IDENTIFICATION</scope>
</reference>
<dbReference type="AlphaFoldDB" id="A0A914CEV9"/>
<dbReference type="Proteomes" id="UP000887540">
    <property type="component" value="Unplaced"/>
</dbReference>
<name>A0A914CEV9_9BILA</name>
<dbReference type="WBParaSite" id="ACRNAN_Path_92.g341.t1">
    <property type="protein sequence ID" value="ACRNAN_Path_92.g341.t1"/>
    <property type="gene ID" value="ACRNAN_Path_92.g341"/>
</dbReference>
<protein>
    <submittedName>
        <fullName evidence="2">Uncharacterized protein</fullName>
    </submittedName>
</protein>
<keyword evidence="1" id="KW-1185">Reference proteome</keyword>
<sequence length="70" mass="8436">MLCTIFAYPSNTKSNLESLEDWINVDEQYQWPLYKKRKMQSSFVGSQSEGSKMNPMHMMRALINLRRYRR</sequence>